<reference evidence="3 4" key="1">
    <citation type="journal article" date="2015" name="Nature">
        <title>rRNA introns, odd ribosomes, and small enigmatic genomes across a large radiation of phyla.</title>
        <authorList>
            <person name="Brown C.T."/>
            <person name="Hug L.A."/>
            <person name="Thomas B.C."/>
            <person name="Sharon I."/>
            <person name="Castelle C.J."/>
            <person name="Singh A."/>
            <person name="Wilkins M.J."/>
            <person name="Williams K.H."/>
            <person name="Banfield J.F."/>
        </authorList>
    </citation>
    <scope>NUCLEOTIDE SEQUENCE [LARGE SCALE GENOMIC DNA]</scope>
</reference>
<dbReference type="InterPro" id="IPR047767">
    <property type="entry name" value="PSP1-like"/>
</dbReference>
<organism evidence="3 4">
    <name type="scientific">candidate division CPR3 bacterium GW2011_GWF2_35_18</name>
    <dbReference type="NCBI Taxonomy" id="1618350"/>
    <lineage>
        <taxon>Bacteria</taxon>
        <taxon>Bacteria division CPR3</taxon>
    </lineage>
</organism>
<dbReference type="GO" id="GO:0005737">
    <property type="term" value="C:cytoplasm"/>
    <property type="evidence" value="ECO:0007669"/>
    <property type="project" value="TreeGrafter"/>
</dbReference>
<comment type="caution">
    <text evidence="3">The sequence shown here is derived from an EMBL/GenBank/DDBJ whole genome shotgun (WGS) entry which is preliminary data.</text>
</comment>
<dbReference type="PROSITE" id="PS51411">
    <property type="entry name" value="PSP1_C"/>
    <property type="match status" value="1"/>
</dbReference>
<sequence length="248" mass="28379">MPQYELTESLKIARQKAAELNLPIKIVKGNREKEGEMTFYFEAENRVDFRILVQELNSFFKESIRLEQIGSRDVVKKIGGFGVCGQEVCCKRFLHGFQSITNDMIIAQGLKCSPAQCTGMCGKLVCCLSYECPKEKLLAIQKTKKQNKVKLAQKREEVGKEIQKELPLMQLPSKVIEPTKTQNSLVEVKKEEVNVQIEADTNDLNQEIVSLNEEQPNKKHFKKKKNKPQLANKKIKTKLSKLVRIVKK</sequence>
<dbReference type="NCBIfam" id="NF041131">
    <property type="entry name" value="RicT_YaaT_fam"/>
    <property type="match status" value="1"/>
</dbReference>
<dbReference type="EMBL" id="LBQB01000002">
    <property type="protein sequence ID" value="KKP69947.1"/>
    <property type="molecule type" value="Genomic_DNA"/>
</dbReference>
<dbReference type="STRING" id="1618350.UR67_C0002G0067"/>
<accession>A0A0G0ERH4</accession>
<dbReference type="Proteomes" id="UP000034581">
    <property type="component" value="Unassembled WGS sequence"/>
</dbReference>
<dbReference type="InterPro" id="IPR007557">
    <property type="entry name" value="PSP1_C"/>
</dbReference>
<evidence type="ECO:0000313" key="4">
    <source>
        <dbReference type="Proteomes" id="UP000034581"/>
    </source>
</evidence>
<evidence type="ECO:0000256" key="1">
    <source>
        <dbReference type="SAM" id="MobiDB-lite"/>
    </source>
</evidence>
<dbReference type="PANTHER" id="PTHR43830">
    <property type="entry name" value="PROTEIN PSP1"/>
    <property type="match status" value="1"/>
</dbReference>
<protein>
    <submittedName>
        <fullName evidence="3">PSP1 domain protein</fullName>
    </submittedName>
</protein>
<dbReference type="Pfam" id="PF04468">
    <property type="entry name" value="PSP1"/>
    <property type="match status" value="1"/>
</dbReference>
<evidence type="ECO:0000259" key="2">
    <source>
        <dbReference type="PROSITE" id="PS51411"/>
    </source>
</evidence>
<gene>
    <name evidence="3" type="ORF">UR67_C0002G0067</name>
</gene>
<proteinExistence type="predicted"/>
<dbReference type="AlphaFoldDB" id="A0A0G0ERH4"/>
<feature type="region of interest" description="Disordered" evidence="1">
    <location>
        <begin position="215"/>
        <end position="234"/>
    </location>
</feature>
<dbReference type="PATRIC" id="fig|1618350.3.peg.372"/>
<evidence type="ECO:0000313" key="3">
    <source>
        <dbReference type="EMBL" id="KKP69947.1"/>
    </source>
</evidence>
<name>A0A0G0ERH4_UNCC3</name>
<feature type="compositionally biased region" description="Basic residues" evidence="1">
    <location>
        <begin position="218"/>
        <end position="234"/>
    </location>
</feature>
<feature type="domain" description="PSP1 C-terminal" evidence="2">
    <location>
        <begin position="1"/>
        <end position="69"/>
    </location>
</feature>
<dbReference type="PANTHER" id="PTHR43830:SF3">
    <property type="entry name" value="PROTEIN PSP1"/>
    <property type="match status" value="1"/>
</dbReference>